<dbReference type="RefSeq" id="WP_003543003.1">
    <property type="nucleotide sequence ID" value="NC_015565.1"/>
</dbReference>
<dbReference type="EMBL" id="CP002736">
    <property type="protein sequence ID" value="AEF93944.1"/>
    <property type="molecule type" value="Genomic_DNA"/>
</dbReference>
<sequence>MELFNVLNELEELIEESPRVPLSKRIMVDENRLLDYLDRIRTSLPEEIRQAKWLMKEREKVLAESKKEAQRMLEDVQREIEKRADNSEIVKQAEQIAAETIKKAEDVAAQIRQGAREYADEILQGLEERFEKIITEIQQGRAELRR</sequence>
<keyword evidence="3" id="KW-1185">Reference proteome</keyword>
<name>F6B340_DESCC</name>
<dbReference type="AlphaFoldDB" id="F6B340"/>
<dbReference type="Proteomes" id="UP000009226">
    <property type="component" value="Chromosome"/>
</dbReference>
<evidence type="ECO:0000256" key="1">
    <source>
        <dbReference type="SAM" id="Coils"/>
    </source>
</evidence>
<proteinExistence type="predicted"/>
<dbReference type="HOGENOM" id="CLU_078484_3_2_9"/>
<evidence type="ECO:0000313" key="2">
    <source>
        <dbReference type="EMBL" id="AEF93944.1"/>
    </source>
</evidence>
<gene>
    <name evidence="2" type="ordered locus">Desca_1074</name>
</gene>
<organism evidence="2 3">
    <name type="scientific">Desulfotomaculum nigrificans (strain DSM 14880 / VKM B-2319 / CO-1-SRB)</name>
    <name type="common">Desulfotomaculum carboxydivorans</name>
    <dbReference type="NCBI Taxonomy" id="868595"/>
    <lineage>
        <taxon>Bacteria</taxon>
        <taxon>Bacillati</taxon>
        <taxon>Bacillota</taxon>
        <taxon>Clostridia</taxon>
        <taxon>Eubacteriales</taxon>
        <taxon>Desulfotomaculaceae</taxon>
        <taxon>Desulfotomaculum</taxon>
    </lineage>
</organism>
<evidence type="ECO:0000313" key="3">
    <source>
        <dbReference type="Proteomes" id="UP000009226"/>
    </source>
</evidence>
<protein>
    <submittedName>
        <fullName evidence="2">Vacuolar-type H+-ATPase subunit H</fullName>
    </submittedName>
</protein>
<reference evidence="2" key="1">
    <citation type="submission" date="2011-05" db="EMBL/GenBank/DDBJ databases">
        <title>Complete sequence of Desulfotomaculum carboxydivorans CO-1-SRB.</title>
        <authorList>
            <consortium name="US DOE Joint Genome Institute"/>
            <person name="Lucas S."/>
            <person name="Han J."/>
            <person name="Lapidus A."/>
            <person name="Cheng J.-F."/>
            <person name="Goodwin L."/>
            <person name="Pitluck S."/>
            <person name="Peters L."/>
            <person name="Mikhailova N."/>
            <person name="Lu M."/>
            <person name="Han C."/>
            <person name="Tapia R."/>
            <person name="Land M."/>
            <person name="Hauser L."/>
            <person name="Kyrpides N."/>
            <person name="Ivanova N."/>
            <person name="Pagani I."/>
            <person name="Stams A."/>
            <person name="Plugge C."/>
            <person name="Muyzer G."/>
            <person name="Kuever J."/>
            <person name="Parshina S."/>
            <person name="Ivanova A."/>
            <person name="Nazina T."/>
            <person name="Woyke T."/>
        </authorList>
    </citation>
    <scope>NUCLEOTIDE SEQUENCE [LARGE SCALE GENOMIC DNA]</scope>
    <source>
        <strain evidence="2">CO-1-SRB</strain>
    </source>
</reference>
<dbReference type="STRING" id="868595.Desca_1074"/>
<dbReference type="KEGG" id="dca:Desca_1074"/>
<accession>F6B340</accession>
<feature type="coiled-coil region" evidence="1">
    <location>
        <begin position="55"/>
        <end position="86"/>
    </location>
</feature>
<keyword evidence="1" id="KW-0175">Coiled coil</keyword>
<dbReference type="eggNOG" id="COG1193">
    <property type="taxonomic scope" value="Bacteria"/>
</dbReference>